<dbReference type="RefSeq" id="WP_344314218.1">
    <property type="nucleotide sequence ID" value="NZ_BAAANY010000032.1"/>
</dbReference>
<evidence type="ECO:0000313" key="2">
    <source>
        <dbReference type="EMBL" id="GAA1708279.1"/>
    </source>
</evidence>
<keyword evidence="3" id="KW-1185">Reference proteome</keyword>
<dbReference type="Proteomes" id="UP001500618">
    <property type="component" value="Unassembled WGS sequence"/>
</dbReference>
<evidence type="ECO:0000313" key="3">
    <source>
        <dbReference type="Proteomes" id="UP001500618"/>
    </source>
</evidence>
<name>A0ABP4UMH6_9ACTN</name>
<evidence type="ECO:0000256" key="1">
    <source>
        <dbReference type="SAM" id="Phobius"/>
    </source>
</evidence>
<dbReference type="Gene3D" id="2.60.40.2880">
    <property type="entry name" value="MmpS1-5, C-terminal soluble domain"/>
    <property type="match status" value="1"/>
</dbReference>
<keyword evidence="1" id="KW-0472">Membrane</keyword>
<gene>
    <name evidence="2" type="ORF">GCM10009765_67300</name>
</gene>
<organism evidence="2 3">
    <name type="scientific">Fodinicola feengrottensis</name>
    <dbReference type="NCBI Taxonomy" id="435914"/>
    <lineage>
        <taxon>Bacteria</taxon>
        <taxon>Bacillati</taxon>
        <taxon>Actinomycetota</taxon>
        <taxon>Actinomycetes</taxon>
        <taxon>Mycobacteriales</taxon>
        <taxon>Fodinicola</taxon>
    </lineage>
</organism>
<keyword evidence="1" id="KW-0812">Transmembrane</keyword>
<accession>A0ABP4UMH6</accession>
<sequence>MSSPYRRRSSTGLIIAIVCGALAVLLCCGGGLLVAVYFNATNANKTTVLYTATGSGPIHGTYIEANGSVTSYSGSTAWTRTISASTTLVTVTVTNLDPSNTTPVTCSILVNGSKVSDQTGPAAYCTATLHKS</sequence>
<proteinExistence type="predicted"/>
<feature type="transmembrane region" description="Helical" evidence="1">
    <location>
        <begin position="12"/>
        <end position="38"/>
    </location>
</feature>
<dbReference type="EMBL" id="BAAANY010000032">
    <property type="protein sequence ID" value="GAA1708279.1"/>
    <property type="molecule type" value="Genomic_DNA"/>
</dbReference>
<reference evidence="3" key="1">
    <citation type="journal article" date="2019" name="Int. J. Syst. Evol. Microbiol.">
        <title>The Global Catalogue of Microorganisms (GCM) 10K type strain sequencing project: providing services to taxonomists for standard genome sequencing and annotation.</title>
        <authorList>
            <consortium name="The Broad Institute Genomics Platform"/>
            <consortium name="The Broad Institute Genome Sequencing Center for Infectious Disease"/>
            <person name="Wu L."/>
            <person name="Ma J."/>
        </authorList>
    </citation>
    <scope>NUCLEOTIDE SEQUENCE [LARGE SCALE GENOMIC DNA]</scope>
    <source>
        <strain evidence="3">JCM 14718</strain>
    </source>
</reference>
<keyword evidence="1" id="KW-1133">Transmembrane helix</keyword>
<protein>
    <submittedName>
        <fullName evidence="2">Uncharacterized protein</fullName>
    </submittedName>
</protein>
<dbReference type="InterPro" id="IPR038468">
    <property type="entry name" value="MmpS_C"/>
</dbReference>
<comment type="caution">
    <text evidence="2">The sequence shown here is derived from an EMBL/GenBank/DDBJ whole genome shotgun (WGS) entry which is preliminary data.</text>
</comment>